<sequence>MLSDLWPIISSVLGVFLVIGIGALCRQTGWLTRAADQSLANLTAKVLLPALFANRILTSDQMSQFATAWFPPVFGFGTTALGFLIGYLIARFLGHWIGLDSDSKQRTFALCVGICNYGYIPLPLAQRFYPDAEVDLILHNVGVDMALWSIGIAVIGGASGSGWRRAVLSAPVVTVIVAGLMRRFGLEQWIPDSCMSAIEMLGNCAIPMGLLLSGAIIIDYLKETTWSGSARVVCWAIGIRQGLLPLLLLAIATVIANLSNQMTLDMKQVVMLEAAMPAAVFPIVLVRLYGRDTSTALRVVLSTSIAGILLVPVWLGIGKWWFGV</sequence>
<keyword evidence="3" id="KW-0813">Transport</keyword>
<comment type="subcellular location">
    <subcellularLocation>
        <location evidence="1">Cell membrane</location>
        <topology evidence="1">Multi-pass membrane protein</topology>
    </subcellularLocation>
</comment>
<dbReference type="PANTHER" id="PTHR36838">
    <property type="entry name" value="AUXIN EFFLUX CARRIER FAMILY PROTEIN"/>
    <property type="match status" value="1"/>
</dbReference>
<dbReference type="InterPro" id="IPR004776">
    <property type="entry name" value="Mem_transp_PIN-like"/>
</dbReference>
<dbReference type="InterPro" id="IPR038770">
    <property type="entry name" value="Na+/solute_symporter_sf"/>
</dbReference>
<keyword evidence="7 8" id="KW-0472">Membrane</keyword>
<dbReference type="Gene3D" id="1.20.1530.20">
    <property type="match status" value="2"/>
</dbReference>
<feature type="transmembrane region" description="Helical" evidence="8">
    <location>
        <begin position="6"/>
        <end position="26"/>
    </location>
</feature>
<keyword evidence="10" id="KW-1185">Reference proteome</keyword>
<evidence type="ECO:0000256" key="2">
    <source>
        <dbReference type="ARBA" id="ARBA00010145"/>
    </source>
</evidence>
<feature type="transmembrane region" description="Helical" evidence="8">
    <location>
        <begin position="38"/>
        <end position="57"/>
    </location>
</feature>
<feature type="transmembrane region" description="Helical" evidence="8">
    <location>
        <begin position="296"/>
        <end position="317"/>
    </location>
</feature>
<feature type="transmembrane region" description="Helical" evidence="8">
    <location>
        <begin position="106"/>
        <end position="124"/>
    </location>
</feature>
<dbReference type="PANTHER" id="PTHR36838:SF1">
    <property type="entry name" value="SLR1864 PROTEIN"/>
    <property type="match status" value="1"/>
</dbReference>
<comment type="similarity">
    <text evidence="2">Belongs to the auxin efflux carrier (TC 2.A.69) family.</text>
</comment>
<comment type="caution">
    <text evidence="9">The sequence shown here is derived from an EMBL/GenBank/DDBJ whole genome shotgun (WGS) entry which is preliminary data.</text>
</comment>
<evidence type="ECO:0000256" key="8">
    <source>
        <dbReference type="SAM" id="Phobius"/>
    </source>
</evidence>
<feature type="transmembrane region" description="Helical" evidence="8">
    <location>
        <begin position="136"/>
        <end position="155"/>
    </location>
</feature>
<keyword evidence="4" id="KW-1003">Cell membrane</keyword>
<feature type="transmembrane region" description="Helical" evidence="8">
    <location>
        <begin position="162"/>
        <end position="180"/>
    </location>
</feature>
<feature type="transmembrane region" description="Helical" evidence="8">
    <location>
        <begin position="200"/>
        <end position="221"/>
    </location>
</feature>
<protein>
    <submittedName>
        <fullName evidence="9">AEC family transporter</fullName>
    </submittedName>
</protein>
<name>A0ABP8MDC8_9BACT</name>
<reference evidence="10" key="1">
    <citation type="journal article" date="2019" name="Int. J. Syst. Evol. Microbiol.">
        <title>The Global Catalogue of Microorganisms (GCM) 10K type strain sequencing project: providing services to taxonomists for standard genome sequencing and annotation.</title>
        <authorList>
            <consortium name="The Broad Institute Genomics Platform"/>
            <consortium name="The Broad Institute Genome Sequencing Center for Infectious Disease"/>
            <person name="Wu L."/>
            <person name="Ma J."/>
        </authorList>
    </citation>
    <scope>NUCLEOTIDE SEQUENCE [LARGE SCALE GENOMIC DNA]</scope>
    <source>
        <strain evidence="10">JCM 17759</strain>
    </source>
</reference>
<dbReference type="Pfam" id="PF03547">
    <property type="entry name" value="Mem_trans"/>
    <property type="match status" value="2"/>
</dbReference>
<evidence type="ECO:0000256" key="7">
    <source>
        <dbReference type="ARBA" id="ARBA00023136"/>
    </source>
</evidence>
<accession>A0ABP8MDC8</accession>
<dbReference type="EMBL" id="BAABGA010000017">
    <property type="protein sequence ID" value="GAA4448469.1"/>
    <property type="molecule type" value="Genomic_DNA"/>
</dbReference>
<evidence type="ECO:0000256" key="5">
    <source>
        <dbReference type="ARBA" id="ARBA00022692"/>
    </source>
</evidence>
<evidence type="ECO:0000256" key="1">
    <source>
        <dbReference type="ARBA" id="ARBA00004651"/>
    </source>
</evidence>
<evidence type="ECO:0000313" key="10">
    <source>
        <dbReference type="Proteomes" id="UP001500840"/>
    </source>
</evidence>
<keyword evidence="5 8" id="KW-0812">Transmembrane</keyword>
<evidence type="ECO:0000256" key="3">
    <source>
        <dbReference type="ARBA" id="ARBA00022448"/>
    </source>
</evidence>
<keyword evidence="6 8" id="KW-1133">Transmembrane helix</keyword>
<organism evidence="9 10">
    <name type="scientific">Novipirellula rosea</name>
    <dbReference type="NCBI Taxonomy" id="1031540"/>
    <lineage>
        <taxon>Bacteria</taxon>
        <taxon>Pseudomonadati</taxon>
        <taxon>Planctomycetota</taxon>
        <taxon>Planctomycetia</taxon>
        <taxon>Pirellulales</taxon>
        <taxon>Pirellulaceae</taxon>
        <taxon>Novipirellula</taxon>
    </lineage>
</organism>
<feature type="transmembrane region" description="Helical" evidence="8">
    <location>
        <begin position="69"/>
        <end position="94"/>
    </location>
</feature>
<dbReference type="RefSeq" id="WP_339946827.1">
    <property type="nucleotide sequence ID" value="NZ_BAABGA010000017.1"/>
</dbReference>
<evidence type="ECO:0000256" key="4">
    <source>
        <dbReference type="ARBA" id="ARBA00022475"/>
    </source>
</evidence>
<feature type="transmembrane region" description="Helical" evidence="8">
    <location>
        <begin position="233"/>
        <end position="256"/>
    </location>
</feature>
<gene>
    <name evidence="9" type="ORF">GCM10023156_11640</name>
</gene>
<dbReference type="Proteomes" id="UP001500840">
    <property type="component" value="Unassembled WGS sequence"/>
</dbReference>
<evidence type="ECO:0000313" key="9">
    <source>
        <dbReference type="EMBL" id="GAA4448469.1"/>
    </source>
</evidence>
<evidence type="ECO:0000256" key="6">
    <source>
        <dbReference type="ARBA" id="ARBA00022989"/>
    </source>
</evidence>
<feature type="transmembrane region" description="Helical" evidence="8">
    <location>
        <begin position="268"/>
        <end position="289"/>
    </location>
</feature>
<proteinExistence type="inferred from homology"/>